<evidence type="ECO:0000256" key="1">
    <source>
        <dbReference type="ARBA" id="ARBA00022553"/>
    </source>
</evidence>
<evidence type="ECO:0000256" key="2">
    <source>
        <dbReference type="PROSITE-ProRule" id="PRU00169"/>
    </source>
</evidence>
<dbReference type="Pfam" id="PF00072">
    <property type="entry name" value="Response_reg"/>
    <property type="match status" value="1"/>
</dbReference>
<dbReference type="InterPro" id="IPR011006">
    <property type="entry name" value="CheY-like_superfamily"/>
</dbReference>
<evidence type="ECO:0000313" key="4">
    <source>
        <dbReference type="EMBL" id="BBU46520.1"/>
    </source>
</evidence>
<feature type="domain" description="Response regulatory" evidence="3">
    <location>
        <begin position="14"/>
        <end position="127"/>
    </location>
</feature>
<dbReference type="InterPro" id="IPR001789">
    <property type="entry name" value="Sig_transdc_resp-reg_receiver"/>
</dbReference>
<dbReference type="EMBL" id="AP022324">
    <property type="protein sequence ID" value="BBU46520.1"/>
    <property type="molecule type" value="Genomic_DNA"/>
</dbReference>
<feature type="modified residue" description="4-aspartylphosphate" evidence="2">
    <location>
        <position position="65"/>
    </location>
</feature>
<dbReference type="Proteomes" id="UP000464661">
    <property type="component" value="Chromosome"/>
</dbReference>
<protein>
    <submittedName>
        <fullName evidence="4">Response regulator</fullName>
    </submittedName>
</protein>
<dbReference type="PANTHER" id="PTHR44591:SF3">
    <property type="entry name" value="RESPONSE REGULATORY DOMAIN-CONTAINING PROTEIN"/>
    <property type="match status" value="1"/>
</dbReference>
<dbReference type="GO" id="GO:0000160">
    <property type="term" value="P:phosphorelay signal transduction system"/>
    <property type="evidence" value="ECO:0007669"/>
    <property type="project" value="InterPro"/>
</dbReference>
<dbReference type="Gene3D" id="3.40.50.2300">
    <property type="match status" value="1"/>
</dbReference>
<reference evidence="4 5" key="1">
    <citation type="submission" date="2020-01" db="EMBL/GenBank/DDBJ databases">
        <title>Complete Genome Sequence of Pseudomonas putida Strain TS312, Harboring the HdtS type N-acyl-homoserine Lactone Synthase, Isolated from a Paper Mill.</title>
        <authorList>
            <person name="Hosoe A."/>
            <person name="Suenaga T."/>
            <person name="Sugi T."/>
            <person name="Izumi T."/>
            <person name="Nagai N."/>
            <person name="Terada A."/>
        </authorList>
    </citation>
    <scope>NUCLEOTIDE SEQUENCE [LARGE SCALE GENOMIC DNA]</scope>
    <source>
        <strain evidence="4 5">TS312</strain>
    </source>
</reference>
<evidence type="ECO:0000313" key="5">
    <source>
        <dbReference type="Proteomes" id="UP000464661"/>
    </source>
</evidence>
<dbReference type="AlphaFoldDB" id="A0A7U6M5X1"/>
<dbReference type="SMART" id="SM00448">
    <property type="entry name" value="REC"/>
    <property type="match status" value="1"/>
</dbReference>
<dbReference type="RefSeq" id="WP_161990103.1">
    <property type="nucleotide sequence ID" value="NZ_AP022324.1"/>
</dbReference>
<proteinExistence type="predicted"/>
<evidence type="ECO:0000259" key="3">
    <source>
        <dbReference type="PROSITE" id="PS50110"/>
    </source>
</evidence>
<name>A0A7U6M5X1_PSEPU</name>
<accession>A0A7U6M5X1</accession>
<dbReference type="PROSITE" id="PS50110">
    <property type="entry name" value="RESPONSE_REGULATORY"/>
    <property type="match status" value="1"/>
</dbReference>
<sequence>MKLEAEGLSLRGHTVLVVEDDVTLRTLLVDILIELGAHACGFGNAEDSLIHLLENHGNCSLIIADHGVPGTLKGVEFLQMVGEKWPDIPTILTSGFQLESLGEGLSSEFLFKPWSVEELTATIAKALVRKPGITQQDVDQHPA</sequence>
<gene>
    <name evidence="4" type="ORF">PPTS312_44350</name>
</gene>
<keyword evidence="1 2" id="KW-0597">Phosphoprotein</keyword>
<dbReference type="InterPro" id="IPR050595">
    <property type="entry name" value="Bact_response_regulator"/>
</dbReference>
<dbReference type="SUPFAM" id="SSF52172">
    <property type="entry name" value="CheY-like"/>
    <property type="match status" value="1"/>
</dbReference>
<dbReference type="PANTHER" id="PTHR44591">
    <property type="entry name" value="STRESS RESPONSE REGULATOR PROTEIN 1"/>
    <property type="match status" value="1"/>
</dbReference>
<organism evidence="4 5">
    <name type="scientific">Pseudomonas putida</name>
    <name type="common">Arthrobacter siderocapsulatus</name>
    <dbReference type="NCBI Taxonomy" id="303"/>
    <lineage>
        <taxon>Bacteria</taxon>
        <taxon>Pseudomonadati</taxon>
        <taxon>Pseudomonadota</taxon>
        <taxon>Gammaproteobacteria</taxon>
        <taxon>Pseudomonadales</taxon>
        <taxon>Pseudomonadaceae</taxon>
        <taxon>Pseudomonas</taxon>
    </lineage>
</organism>